<sequence>MGQYDTTISRRDIVELPYHPSPPLPPLARSPPPPSPTCHRRRRKPSTYSETRPTPKPAAASESSPLQARPTHHNSTRVFNTRTT</sequence>
<gene>
    <name evidence="2" type="ORF">B0T18DRAFT_189739</name>
</gene>
<evidence type="ECO:0000313" key="3">
    <source>
        <dbReference type="Proteomes" id="UP001172155"/>
    </source>
</evidence>
<organism evidence="2 3">
    <name type="scientific">Schizothecium vesticola</name>
    <dbReference type="NCBI Taxonomy" id="314040"/>
    <lineage>
        <taxon>Eukaryota</taxon>
        <taxon>Fungi</taxon>
        <taxon>Dikarya</taxon>
        <taxon>Ascomycota</taxon>
        <taxon>Pezizomycotina</taxon>
        <taxon>Sordariomycetes</taxon>
        <taxon>Sordariomycetidae</taxon>
        <taxon>Sordariales</taxon>
        <taxon>Schizotheciaceae</taxon>
        <taxon>Schizothecium</taxon>
    </lineage>
</organism>
<proteinExistence type="predicted"/>
<name>A0AA40K2Q0_9PEZI</name>
<dbReference type="Proteomes" id="UP001172155">
    <property type="component" value="Unassembled WGS sequence"/>
</dbReference>
<dbReference type="EMBL" id="JAUKUD010000005">
    <property type="protein sequence ID" value="KAK0743731.1"/>
    <property type="molecule type" value="Genomic_DNA"/>
</dbReference>
<feature type="compositionally biased region" description="Pro residues" evidence="1">
    <location>
        <begin position="19"/>
        <end position="36"/>
    </location>
</feature>
<evidence type="ECO:0000313" key="2">
    <source>
        <dbReference type="EMBL" id="KAK0743731.1"/>
    </source>
</evidence>
<keyword evidence="3" id="KW-1185">Reference proteome</keyword>
<evidence type="ECO:0000256" key="1">
    <source>
        <dbReference type="SAM" id="MobiDB-lite"/>
    </source>
</evidence>
<feature type="region of interest" description="Disordered" evidence="1">
    <location>
        <begin position="1"/>
        <end position="84"/>
    </location>
</feature>
<reference evidence="2" key="1">
    <citation type="submission" date="2023-06" db="EMBL/GenBank/DDBJ databases">
        <title>Genome-scale phylogeny and comparative genomics of the fungal order Sordariales.</title>
        <authorList>
            <consortium name="Lawrence Berkeley National Laboratory"/>
            <person name="Hensen N."/>
            <person name="Bonometti L."/>
            <person name="Westerberg I."/>
            <person name="Brannstrom I.O."/>
            <person name="Guillou S."/>
            <person name="Cros-Aarteil S."/>
            <person name="Calhoun S."/>
            <person name="Haridas S."/>
            <person name="Kuo A."/>
            <person name="Mondo S."/>
            <person name="Pangilinan J."/>
            <person name="Riley R."/>
            <person name="LaButti K."/>
            <person name="Andreopoulos B."/>
            <person name="Lipzen A."/>
            <person name="Chen C."/>
            <person name="Yanf M."/>
            <person name="Daum C."/>
            <person name="Ng V."/>
            <person name="Clum A."/>
            <person name="Steindorff A."/>
            <person name="Ohm R."/>
            <person name="Martin F."/>
            <person name="Silar P."/>
            <person name="Natvig D."/>
            <person name="Lalanne C."/>
            <person name="Gautier V."/>
            <person name="Ament-velasquez S.L."/>
            <person name="Kruys A."/>
            <person name="Hutchinson M.I."/>
            <person name="Powell A.J."/>
            <person name="Barry K."/>
            <person name="Miller A.N."/>
            <person name="Grigoriev I.V."/>
            <person name="Debuchy R."/>
            <person name="Gladieux P."/>
            <person name="Thoren M.H."/>
            <person name="Johannesson H."/>
        </authorList>
    </citation>
    <scope>NUCLEOTIDE SEQUENCE</scope>
    <source>
        <strain evidence="2">SMH3187-1</strain>
    </source>
</reference>
<protein>
    <submittedName>
        <fullName evidence="2">Uncharacterized protein</fullName>
    </submittedName>
</protein>
<accession>A0AA40K2Q0</accession>
<dbReference type="AlphaFoldDB" id="A0AA40K2Q0"/>
<comment type="caution">
    <text evidence="2">The sequence shown here is derived from an EMBL/GenBank/DDBJ whole genome shotgun (WGS) entry which is preliminary data.</text>
</comment>